<protein>
    <submittedName>
        <fullName evidence="2">Uncharacterized protein</fullName>
    </submittedName>
</protein>
<evidence type="ECO:0000256" key="1">
    <source>
        <dbReference type="SAM" id="Phobius"/>
    </source>
</evidence>
<evidence type="ECO:0000313" key="2">
    <source>
        <dbReference type="EMBL" id="GHO93946.1"/>
    </source>
</evidence>
<evidence type="ECO:0000313" key="3">
    <source>
        <dbReference type="Proteomes" id="UP000597444"/>
    </source>
</evidence>
<proteinExistence type="predicted"/>
<name>A0A8J3IP59_9CHLR</name>
<feature type="transmembrane region" description="Helical" evidence="1">
    <location>
        <begin position="62"/>
        <end position="81"/>
    </location>
</feature>
<gene>
    <name evidence="2" type="ORF">KSF_039940</name>
</gene>
<feature type="transmembrane region" description="Helical" evidence="1">
    <location>
        <begin position="139"/>
        <end position="157"/>
    </location>
</feature>
<dbReference type="RefSeq" id="WP_220204709.1">
    <property type="nucleotide sequence ID" value="NZ_BNJK01000001.1"/>
</dbReference>
<keyword evidence="3" id="KW-1185">Reference proteome</keyword>
<keyword evidence="1" id="KW-1133">Transmembrane helix</keyword>
<comment type="caution">
    <text evidence="2">The sequence shown here is derived from an EMBL/GenBank/DDBJ whole genome shotgun (WGS) entry which is preliminary data.</text>
</comment>
<organism evidence="2 3">
    <name type="scientific">Reticulibacter mediterranei</name>
    <dbReference type="NCBI Taxonomy" id="2778369"/>
    <lineage>
        <taxon>Bacteria</taxon>
        <taxon>Bacillati</taxon>
        <taxon>Chloroflexota</taxon>
        <taxon>Ktedonobacteria</taxon>
        <taxon>Ktedonobacterales</taxon>
        <taxon>Reticulibacteraceae</taxon>
        <taxon>Reticulibacter</taxon>
    </lineage>
</organism>
<keyword evidence="1" id="KW-0472">Membrane</keyword>
<reference evidence="2" key="1">
    <citation type="submission" date="2020-10" db="EMBL/GenBank/DDBJ databases">
        <title>Taxonomic study of unclassified bacteria belonging to the class Ktedonobacteria.</title>
        <authorList>
            <person name="Yabe S."/>
            <person name="Wang C.M."/>
            <person name="Zheng Y."/>
            <person name="Sakai Y."/>
            <person name="Cavaletti L."/>
            <person name="Monciardini P."/>
            <person name="Donadio S."/>
        </authorList>
    </citation>
    <scope>NUCLEOTIDE SEQUENCE</scope>
    <source>
        <strain evidence="2">ID150040</strain>
    </source>
</reference>
<accession>A0A8J3IP59</accession>
<keyword evidence="1" id="KW-0812">Transmembrane</keyword>
<feature type="transmembrane region" description="Helical" evidence="1">
    <location>
        <begin position="263"/>
        <end position="283"/>
    </location>
</feature>
<sequence length="298" mass="33602">MSIATSRAQEPQNRLRRIWKVPASRAKWLWLAICLVLSGGIAGWYFYTIKTQEAPGPFDDPLRLFGIVSYVIVIITVSYTLRRRFVRGLPGKVQDWLWLHIWAGITAIIIAMLHENFVFISHEFMQGVSDLTGSDWGGAALFALIFLVVSGILGRFLDIWQTHVIAREASTNGVGIAQSLQERIRELEYTVERLSAGKSEAFKEYCLKALGQKKGGSRLLNTTPELKAYEAADFQSAAETLQQRGRLVRSLRRQTSARQTIRTWRTIHIILAILAVIVILYHGTLELLSNVFHLIPAA</sequence>
<dbReference type="Proteomes" id="UP000597444">
    <property type="component" value="Unassembled WGS sequence"/>
</dbReference>
<feature type="transmembrane region" description="Helical" evidence="1">
    <location>
        <begin position="28"/>
        <end position="47"/>
    </location>
</feature>
<dbReference type="EMBL" id="BNJK01000001">
    <property type="protein sequence ID" value="GHO93946.1"/>
    <property type="molecule type" value="Genomic_DNA"/>
</dbReference>
<dbReference type="AlphaFoldDB" id="A0A8J3IP59"/>
<feature type="transmembrane region" description="Helical" evidence="1">
    <location>
        <begin position="97"/>
        <end position="119"/>
    </location>
</feature>